<dbReference type="GO" id="GO:0006950">
    <property type="term" value="P:response to stress"/>
    <property type="evidence" value="ECO:0007669"/>
    <property type="project" value="UniProtKB-ARBA"/>
</dbReference>
<dbReference type="Gene3D" id="3.40.50.300">
    <property type="entry name" value="P-loop containing nucleotide triphosphate hydrolases"/>
    <property type="match status" value="1"/>
</dbReference>
<dbReference type="SMART" id="SM00382">
    <property type="entry name" value="AAA"/>
    <property type="match status" value="1"/>
</dbReference>
<dbReference type="Gene3D" id="6.10.280.40">
    <property type="match status" value="1"/>
</dbReference>
<evidence type="ECO:0000256" key="4">
    <source>
        <dbReference type="ARBA" id="ARBA00049360"/>
    </source>
</evidence>
<gene>
    <name evidence="7" type="ORF">CKAN_01115600</name>
</gene>
<comment type="catalytic activity">
    <reaction evidence="4">
        <text>ATP + H2O = ADP + phosphate + H(+)</text>
        <dbReference type="Rhea" id="RHEA:13065"/>
        <dbReference type="ChEBI" id="CHEBI:15377"/>
        <dbReference type="ChEBI" id="CHEBI:15378"/>
        <dbReference type="ChEBI" id="CHEBI:30616"/>
        <dbReference type="ChEBI" id="CHEBI:43474"/>
        <dbReference type="ChEBI" id="CHEBI:456216"/>
    </reaction>
</comment>
<dbReference type="InterPro" id="IPR003959">
    <property type="entry name" value="ATPase_AAA_core"/>
</dbReference>
<evidence type="ECO:0000313" key="8">
    <source>
        <dbReference type="Proteomes" id="UP000283530"/>
    </source>
</evidence>
<dbReference type="AlphaFoldDB" id="A0A443NVA6"/>
<dbReference type="GO" id="GO:0005524">
    <property type="term" value="F:ATP binding"/>
    <property type="evidence" value="ECO:0007669"/>
    <property type="project" value="UniProtKB-KW"/>
</dbReference>
<sequence length="486" mass="55868">MASAKSVLATAASLSASVVLIRTIVNDLIPRNFQNYIFSTLHTLFHRLSSQLTIIIDKYEGFAPNQLYEAIKVYLGSKIFPPTRRLKVSKSNKENNLKVSIGTNEEVVDTFQGIQIKWRWVFHEVQRAVIRRPHDLYPTFQTQFSYFQLSFHKKHKDKVMGSYFQHVLSEAKVIKEELKTLKLHTLQHMHMNPAGMWMSVNLMHPATFETLAMDPELKRAIMEDLKRFVERRESYRTAGRAWKRGYLLYGPPGTGKSSLIAAMANFLKFDVYDLELTDIGCNSDFRKLLLGTANRSIVVIEDIDCTAELGKRRRRRGGLRSVGTRKDNQVTLSGLLNFVDGLWSSCGDERIIIFTTNHKDRLDPALLRPGRMDMHIHMSYLKSNAFNILSSNYLGIDDHKFFKEISQLLEKVEVTPAQVAEELMKSNDPDVALRGLIQFLKEKGREDDETYENNEQNWEKGKMTELGDRGQMGQRIGEEIEENVTI</sequence>
<comment type="cofactor">
    <cofactor evidence="1">
        <name>Mg(2+)</name>
        <dbReference type="ChEBI" id="CHEBI:18420"/>
    </cofactor>
</comment>
<name>A0A443NVA6_9MAGN</name>
<dbReference type="OrthoDB" id="10251412at2759"/>
<dbReference type="Proteomes" id="UP000283530">
    <property type="component" value="Unassembled WGS sequence"/>
</dbReference>
<dbReference type="CDD" id="cd19510">
    <property type="entry name" value="RecA-like_BCS1"/>
    <property type="match status" value="1"/>
</dbReference>
<dbReference type="PANTHER" id="PTHR23070">
    <property type="entry name" value="BCS1 AAA-TYPE ATPASE"/>
    <property type="match status" value="1"/>
</dbReference>
<evidence type="ECO:0000313" key="7">
    <source>
        <dbReference type="EMBL" id="RWR82439.1"/>
    </source>
</evidence>
<dbReference type="InterPro" id="IPR027417">
    <property type="entry name" value="P-loop_NTPase"/>
</dbReference>
<evidence type="ECO:0000256" key="2">
    <source>
        <dbReference type="ARBA" id="ARBA00007448"/>
    </source>
</evidence>
<dbReference type="Pfam" id="PF25568">
    <property type="entry name" value="AAA_lid_At3g28540"/>
    <property type="match status" value="1"/>
</dbReference>
<keyword evidence="8" id="KW-1185">Reference proteome</keyword>
<dbReference type="GO" id="GO:0016887">
    <property type="term" value="F:ATP hydrolysis activity"/>
    <property type="evidence" value="ECO:0007669"/>
    <property type="project" value="InterPro"/>
</dbReference>
<keyword evidence="5" id="KW-0547">Nucleotide-binding</keyword>
<dbReference type="PROSITE" id="PS00674">
    <property type="entry name" value="AAA"/>
    <property type="match status" value="1"/>
</dbReference>
<comment type="caution">
    <text evidence="7">The sequence shown here is derived from an EMBL/GenBank/DDBJ whole genome shotgun (WGS) entry which is preliminary data.</text>
</comment>
<evidence type="ECO:0000256" key="5">
    <source>
        <dbReference type="RuleBase" id="RU003651"/>
    </source>
</evidence>
<evidence type="ECO:0000256" key="1">
    <source>
        <dbReference type="ARBA" id="ARBA00001946"/>
    </source>
</evidence>
<dbReference type="InterPro" id="IPR003960">
    <property type="entry name" value="ATPase_AAA_CS"/>
</dbReference>
<organism evidence="7 8">
    <name type="scientific">Cinnamomum micranthum f. kanehirae</name>
    <dbReference type="NCBI Taxonomy" id="337451"/>
    <lineage>
        <taxon>Eukaryota</taxon>
        <taxon>Viridiplantae</taxon>
        <taxon>Streptophyta</taxon>
        <taxon>Embryophyta</taxon>
        <taxon>Tracheophyta</taxon>
        <taxon>Spermatophyta</taxon>
        <taxon>Magnoliopsida</taxon>
        <taxon>Magnoliidae</taxon>
        <taxon>Laurales</taxon>
        <taxon>Lauraceae</taxon>
        <taxon>Cinnamomum</taxon>
    </lineage>
</organism>
<proteinExistence type="inferred from homology"/>
<keyword evidence="3" id="KW-0460">Magnesium</keyword>
<dbReference type="SUPFAM" id="SSF52540">
    <property type="entry name" value="P-loop containing nucleoside triphosphate hydrolases"/>
    <property type="match status" value="1"/>
</dbReference>
<dbReference type="InterPro" id="IPR003593">
    <property type="entry name" value="AAA+_ATPase"/>
</dbReference>
<dbReference type="EMBL" id="QPKB01000004">
    <property type="protein sequence ID" value="RWR82439.1"/>
    <property type="molecule type" value="Genomic_DNA"/>
</dbReference>
<protein>
    <submittedName>
        <fullName evidence="7">Protein HYPER-SENSITIVITY-RELATED 4-like protein</fullName>
    </submittedName>
</protein>
<reference evidence="7 8" key="1">
    <citation type="journal article" date="2019" name="Nat. Plants">
        <title>Stout camphor tree genome fills gaps in understanding of flowering plant genome evolution.</title>
        <authorList>
            <person name="Chaw S.M."/>
            <person name="Liu Y.C."/>
            <person name="Wu Y.W."/>
            <person name="Wang H.Y."/>
            <person name="Lin C.I."/>
            <person name="Wu C.S."/>
            <person name="Ke H.M."/>
            <person name="Chang L.Y."/>
            <person name="Hsu C.Y."/>
            <person name="Yang H.T."/>
            <person name="Sudianto E."/>
            <person name="Hsu M.H."/>
            <person name="Wu K.P."/>
            <person name="Wang L.N."/>
            <person name="Leebens-Mack J.H."/>
            <person name="Tsai I.J."/>
        </authorList>
    </citation>
    <scope>NUCLEOTIDE SEQUENCE [LARGE SCALE GENOMIC DNA]</scope>
    <source>
        <strain evidence="8">cv. Chaw 1501</strain>
        <tissue evidence="7">Young leaves</tissue>
    </source>
</reference>
<keyword evidence="5" id="KW-0067">ATP-binding</keyword>
<evidence type="ECO:0000259" key="6">
    <source>
        <dbReference type="SMART" id="SM00382"/>
    </source>
</evidence>
<accession>A0A443NVA6</accession>
<dbReference type="InterPro" id="IPR050747">
    <property type="entry name" value="Mitochondrial_chaperone_BCS1"/>
</dbReference>
<dbReference type="InterPro" id="IPR058017">
    <property type="entry name" value="At3g28540-like_C"/>
</dbReference>
<feature type="domain" description="AAA+ ATPase" evidence="6">
    <location>
        <begin position="242"/>
        <end position="382"/>
    </location>
</feature>
<dbReference type="Pfam" id="PF00004">
    <property type="entry name" value="AAA"/>
    <property type="match status" value="1"/>
</dbReference>
<dbReference type="Pfam" id="PF14363">
    <property type="entry name" value="AAA_assoc"/>
    <property type="match status" value="1"/>
</dbReference>
<comment type="similarity">
    <text evidence="2">Belongs to the AAA ATPase family. BCS1 subfamily.</text>
</comment>
<dbReference type="STRING" id="337451.A0A443NVA6"/>
<dbReference type="InterPro" id="IPR025753">
    <property type="entry name" value="AAA_N_dom"/>
</dbReference>
<evidence type="ECO:0000256" key="3">
    <source>
        <dbReference type="ARBA" id="ARBA00022842"/>
    </source>
</evidence>